<gene>
    <name evidence="3" type="ORF">CUN60_10105</name>
</gene>
<evidence type="ECO:0000256" key="1">
    <source>
        <dbReference type="SAM" id="Phobius"/>
    </source>
</evidence>
<dbReference type="Proteomes" id="UP000236655">
    <property type="component" value="Chromosome"/>
</dbReference>
<dbReference type="KEGG" id="nba:CUN60_10105"/>
<dbReference type="SUPFAM" id="SSF103481">
    <property type="entry name" value="Multidrug resistance efflux transporter EmrE"/>
    <property type="match status" value="1"/>
</dbReference>
<reference evidence="4" key="1">
    <citation type="submission" date="2017-11" db="EMBL/GenBank/DDBJ databases">
        <authorList>
            <person name="Chan K.G."/>
            <person name="Lee L.S."/>
        </authorList>
    </citation>
    <scope>NUCLEOTIDE SEQUENCE [LARGE SCALE GENOMIC DNA]</scope>
    <source>
        <strain evidence="4">DSM 100970</strain>
    </source>
</reference>
<accession>A0A2I7N846</accession>
<feature type="transmembrane region" description="Helical" evidence="1">
    <location>
        <begin position="67"/>
        <end position="86"/>
    </location>
</feature>
<keyword evidence="4" id="KW-1185">Reference proteome</keyword>
<keyword evidence="1" id="KW-1133">Transmembrane helix</keyword>
<sequence>MSWFWFALCAAILWGLSYTINQLTLQYFNEIELLFFEAFIVFVILAAYFIVKGNFGSFTSKLANPKLLGLIISSGLIYVVASYFILKSITASNASLAAIIESSYPIFTVLFAFIFFGQLQLNLISGIGFILILSGIIIVKFYS</sequence>
<keyword evidence="1" id="KW-0472">Membrane</keyword>
<feature type="domain" description="EamA" evidence="2">
    <location>
        <begin position="2"/>
        <end position="139"/>
    </location>
</feature>
<protein>
    <recommendedName>
        <fullName evidence="2">EamA domain-containing protein</fullName>
    </recommendedName>
</protein>
<evidence type="ECO:0000259" key="2">
    <source>
        <dbReference type="Pfam" id="PF00892"/>
    </source>
</evidence>
<evidence type="ECO:0000313" key="3">
    <source>
        <dbReference type="EMBL" id="AUR52634.1"/>
    </source>
</evidence>
<dbReference type="GO" id="GO:0016020">
    <property type="term" value="C:membrane"/>
    <property type="evidence" value="ECO:0007669"/>
    <property type="project" value="InterPro"/>
</dbReference>
<dbReference type="InterPro" id="IPR000620">
    <property type="entry name" value="EamA_dom"/>
</dbReference>
<organism evidence="3 4">
    <name type="scientific">Aquella oligotrophica</name>
    <dbReference type="NCBI Taxonomy" id="2067065"/>
    <lineage>
        <taxon>Bacteria</taxon>
        <taxon>Pseudomonadati</taxon>
        <taxon>Pseudomonadota</taxon>
        <taxon>Betaproteobacteria</taxon>
        <taxon>Neisseriales</taxon>
        <taxon>Neisseriaceae</taxon>
        <taxon>Aquella</taxon>
    </lineage>
</organism>
<feature type="transmembrane region" description="Helical" evidence="1">
    <location>
        <begin position="98"/>
        <end position="116"/>
    </location>
</feature>
<dbReference type="OrthoDB" id="2795159at2"/>
<dbReference type="InterPro" id="IPR037185">
    <property type="entry name" value="EmrE-like"/>
</dbReference>
<dbReference type="AlphaFoldDB" id="A0A2I7N846"/>
<proteinExistence type="predicted"/>
<evidence type="ECO:0000313" key="4">
    <source>
        <dbReference type="Proteomes" id="UP000236655"/>
    </source>
</evidence>
<feature type="transmembrane region" description="Helical" evidence="1">
    <location>
        <begin position="35"/>
        <end position="55"/>
    </location>
</feature>
<keyword evidence="1" id="KW-0812">Transmembrane</keyword>
<dbReference type="RefSeq" id="WP_102951923.1">
    <property type="nucleotide sequence ID" value="NZ_CP024847.1"/>
</dbReference>
<dbReference type="EMBL" id="CP024847">
    <property type="protein sequence ID" value="AUR52634.1"/>
    <property type="molecule type" value="Genomic_DNA"/>
</dbReference>
<name>A0A2I7N846_9NEIS</name>
<feature type="transmembrane region" description="Helical" evidence="1">
    <location>
        <begin position="123"/>
        <end position="142"/>
    </location>
</feature>
<dbReference type="Pfam" id="PF00892">
    <property type="entry name" value="EamA"/>
    <property type="match status" value="1"/>
</dbReference>